<evidence type="ECO:0000256" key="6">
    <source>
        <dbReference type="SAM" id="MobiDB-lite"/>
    </source>
</evidence>
<evidence type="ECO:0000256" key="4">
    <source>
        <dbReference type="ARBA" id="ARBA00023163"/>
    </source>
</evidence>
<evidence type="ECO:0000313" key="8">
    <source>
        <dbReference type="EMBL" id="KAL0340036.1"/>
    </source>
</evidence>
<dbReference type="Gene3D" id="1.10.1780.10">
    <property type="entry name" value="Clp, N-terminal domain"/>
    <property type="match status" value="1"/>
</dbReference>
<feature type="domain" description="Clp R" evidence="7">
    <location>
        <begin position="8"/>
        <end position="169"/>
    </location>
</feature>
<dbReference type="PROSITE" id="PS51903">
    <property type="entry name" value="CLP_R"/>
    <property type="match status" value="1"/>
</dbReference>
<dbReference type="InterPro" id="IPR058680">
    <property type="entry name" value="NBD_SMAX1-like"/>
</dbReference>
<proteinExistence type="inferred from homology"/>
<keyword evidence="4" id="KW-0804">Transcription</keyword>
<dbReference type="InterPro" id="IPR051650">
    <property type="entry name" value="SL_signaling_regulator"/>
</dbReference>
<dbReference type="InterPro" id="IPR058954">
    <property type="entry name" value="AAA_lid_SMAX1"/>
</dbReference>
<evidence type="ECO:0000256" key="2">
    <source>
        <dbReference type="ARBA" id="ARBA00022737"/>
    </source>
</evidence>
<dbReference type="Gene3D" id="3.40.50.300">
    <property type="entry name" value="P-loop containing nucleotide triphosphate hydrolases"/>
    <property type="match status" value="1"/>
</dbReference>
<evidence type="ECO:0000256" key="3">
    <source>
        <dbReference type="ARBA" id="ARBA00023015"/>
    </source>
</evidence>
<evidence type="ECO:0000259" key="7">
    <source>
        <dbReference type="PROSITE" id="PS51903"/>
    </source>
</evidence>
<comment type="caution">
    <text evidence="8">The sequence shown here is derived from an EMBL/GenBank/DDBJ whole genome shotgun (WGS) entry which is preliminary data.</text>
</comment>
<dbReference type="GO" id="GO:0005524">
    <property type="term" value="F:ATP binding"/>
    <property type="evidence" value="ECO:0007669"/>
    <property type="project" value="InterPro"/>
</dbReference>
<reference evidence="8" key="1">
    <citation type="submission" date="2020-06" db="EMBL/GenBank/DDBJ databases">
        <authorList>
            <person name="Li T."/>
            <person name="Hu X."/>
            <person name="Zhang T."/>
            <person name="Song X."/>
            <person name="Zhang H."/>
            <person name="Dai N."/>
            <person name="Sheng W."/>
            <person name="Hou X."/>
            <person name="Wei L."/>
        </authorList>
    </citation>
    <scope>NUCLEOTIDE SEQUENCE</scope>
    <source>
        <strain evidence="8">G02</strain>
        <tissue evidence="8">Leaf</tissue>
    </source>
</reference>
<dbReference type="InterPro" id="IPR027417">
    <property type="entry name" value="P-loop_NTPase"/>
</dbReference>
<dbReference type="Pfam" id="PF26587">
    <property type="entry name" value="AAA_lid_SMAX1"/>
    <property type="match status" value="1"/>
</dbReference>
<keyword evidence="2 5" id="KW-0677">Repeat</keyword>
<dbReference type="SUPFAM" id="SSF81923">
    <property type="entry name" value="Double Clp-N motif"/>
    <property type="match status" value="1"/>
</dbReference>
<dbReference type="EMBL" id="JACGWJ010000020">
    <property type="protein sequence ID" value="KAL0340036.1"/>
    <property type="molecule type" value="Genomic_DNA"/>
</dbReference>
<reference evidence="8" key="2">
    <citation type="journal article" date="2024" name="Plant">
        <title>Genomic evolution and insights into agronomic trait innovations of Sesamum species.</title>
        <authorList>
            <person name="Miao H."/>
            <person name="Wang L."/>
            <person name="Qu L."/>
            <person name="Liu H."/>
            <person name="Sun Y."/>
            <person name="Le M."/>
            <person name="Wang Q."/>
            <person name="Wei S."/>
            <person name="Zheng Y."/>
            <person name="Lin W."/>
            <person name="Duan Y."/>
            <person name="Cao H."/>
            <person name="Xiong S."/>
            <person name="Wang X."/>
            <person name="Wei L."/>
            <person name="Li C."/>
            <person name="Ma Q."/>
            <person name="Ju M."/>
            <person name="Zhao R."/>
            <person name="Li G."/>
            <person name="Mu C."/>
            <person name="Tian Q."/>
            <person name="Mei H."/>
            <person name="Zhang T."/>
            <person name="Gao T."/>
            <person name="Zhang H."/>
        </authorList>
    </citation>
    <scope>NUCLEOTIDE SEQUENCE</scope>
    <source>
        <strain evidence="8">G02</strain>
    </source>
</reference>
<dbReference type="InterPro" id="IPR003959">
    <property type="entry name" value="ATPase_AAA_core"/>
</dbReference>
<gene>
    <name evidence="8" type="ORF">Sradi_4520400</name>
</gene>
<dbReference type="InterPro" id="IPR004176">
    <property type="entry name" value="Clp_R_N"/>
</dbReference>
<dbReference type="PANTHER" id="PTHR43572">
    <property type="entry name" value="CHAPERONE PROTEIN CLPD, CHLOROPLASTIC"/>
    <property type="match status" value="1"/>
</dbReference>
<evidence type="ECO:0000256" key="1">
    <source>
        <dbReference type="ARBA" id="ARBA00008675"/>
    </source>
</evidence>
<dbReference type="Pfam" id="PF07724">
    <property type="entry name" value="AAA_2"/>
    <property type="match status" value="1"/>
</dbReference>
<protein>
    <submittedName>
        <fullName evidence="8">Protein SUPPRESSOR OF MAX2 1</fullName>
    </submittedName>
</protein>
<keyword evidence="3" id="KW-0805">Transcription regulation</keyword>
<comment type="similarity">
    <text evidence="1">Belongs to the ClpA/ClpB family.</text>
</comment>
<dbReference type="SUPFAM" id="SSF52540">
    <property type="entry name" value="P-loop containing nucleoside triphosphate hydrolases"/>
    <property type="match status" value="1"/>
</dbReference>
<name>A0AAW2N9C9_SESRA</name>
<organism evidence="8">
    <name type="scientific">Sesamum radiatum</name>
    <name type="common">Black benniseed</name>
    <dbReference type="NCBI Taxonomy" id="300843"/>
    <lineage>
        <taxon>Eukaryota</taxon>
        <taxon>Viridiplantae</taxon>
        <taxon>Streptophyta</taxon>
        <taxon>Embryophyta</taxon>
        <taxon>Tracheophyta</taxon>
        <taxon>Spermatophyta</taxon>
        <taxon>Magnoliopsida</taxon>
        <taxon>eudicotyledons</taxon>
        <taxon>Gunneridae</taxon>
        <taxon>Pentapetalae</taxon>
        <taxon>asterids</taxon>
        <taxon>lamiids</taxon>
        <taxon>Lamiales</taxon>
        <taxon>Pedaliaceae</taxon>
        <taxon>Sesamum</taxon>
    </lineage>
</organism>
<feature type="region of interest" description="Disordered" evidence="6">
    <location>
        <begin position="398"/>
        <end position="425"/>
    </location>
</feature>
<dbReference type="GO" id="GO:0016887">
    <property type="term" value="F:ATP hydrolysis activity"/>
    <property type="evidence" value="ECO:0007669"/>
    <property type="project" value="InterPro"/>
</dbReference>
<dbReference type="Pfam" id="PF23569">
    <property type="entry name" value="NBD_SMAX1"/>
    <property type="match status" value="1"/>
</dbReference>
<feature type="region of interest" description="Disordered" evidence="6">
    <location>
        <begin position="565"/>
        <end position="593"/>
    </location>
</feature>
<accession>A0AAW2N9C9</accession>
<sequence length="1011" mass="110230">MRAGLSTIQQTLTPEAASVLNQSIAEASRRNHGQTTPLHVAATLLASPSGFLRQACIRSHPNSSHPLQCRALELCFSVALERLPTAQSTGGPGMEPPISNALMAALKRAQAHQRRGCPEQQQQPLLAVKVELEQLIISILDDPSVSRVMREASFSSPAVKATIEQSLNNSNTHAHQQHHVAGGNVSFGANFGGIGPRMLSTPGQLTTPLAQNPSPIIPSANRNAYLNPRLQQGAAAQIGNQKGEEVKKVLEIMVRSKKRNPVLVGDSEPEALVKEFLRKVENKELVAGGAAGEFRWGAAATEAAGGFGDGRAAVVEMTRLLARFGGGDGANEGSNKLWFIGTATCETYLRCQVYHSTMENDWDLQAVPIASRSPLPGMFPRLGNERILSSPVESLNPSRAVPAPLPSLTRRVSENSDPAQRSTFCPQCSGNYEKELAKLAAIEKSFSAAKQETTRPSLPQWLQNAKLNGTDAKTDESQGKDQGLLSKQKTQELQKKWRDTCLNLHPNFHQTARSDRTGPPALSMTSLYNPNLLSRPPFQPKLQTSKPLGEALQLNMNQVTCQLADRANSPPASPVRTDLVLGRKGPDSIPEKATGDQAKDFLGCISSEPHTKLLDKFSNALDADTYKKLLKGLMEKAWWQAEAASAVASAITRCRLGNGKRRGAGSRGDIWLLFTGPDRIGKKKMASVLAEQICGTSPIMICLGRRRDDEESDTNFRGKTALDRIAEAVRRNPFSVIMLEDIDEADMLVRGNIKRAIERGRFTDSHGREVGLGNAIFVVTGDWSTTNPEALRDGHFVDEKKLASIAGGRWQLGLIVREKSAKRRAHWLHDEDRSLKPRKEIGSGLSLDLNLAASYAEDDKTDGSHNSSDLTIDHEDELGHANRHFSIASVPRELVSNVDDSIQFKPVESAFVRCQIKKTIAVKFSMAVDENLPIEVEDDVLDKILGGLWHDRTSLEEWIGNVLTPSFDQLKTQLPTGDRSTSVVRLVVESDFGNRGKSTGNADWLPSSILV</sequence>
<dbReference type="Pfam" id="PF02861">
    <property type="entry name" value="Clp_N"/>
    <property type="match status" value="1"/>
</dbReference>
<evidence type="ECO:0000256" key="5">
    <source>
        <dbReference type="PROSITE-ProRule" id="PRU01251"/>
    </source>
</evidence>
<dbReference type="AlphaFoldDB" id="A0AAW2N9C9"/>
<feature type="compositionally biased region" description="Basic and acidic residues" evidence="6">
    <location>
        <begin position="584"/>
        <end position="593"/>
    </location>
</feature>
<feature type="compositionally biased region" description="Polar residues" evidence="6">
    <location>
        <begin position="415"/>
        <end position="425"/>
    </location>
</feature>
<dbReference type="FunFam" id="1.10.1780.10:FF:000005">
    <property type="entry name" value="protein SUPPRESSOR OF MAX2 1"/>
    <property type="match status" value="1"/>
</dbReference>
<dbReference type="PANTHER" id="PTHR43572:SF13">
    <property type="entry name" value="PROTEIN SUPPRESSOR OF MAX2 1"/>
    <property type="match status" value="1"/>
</dbReference>
<dbReference type="InterPro" id="IPR036628">
    <property type="entry name" value="Clp_N_dom_sf"/>
</dbReference>